<dbReference type="InterPro" id="IPR039425">
    <property type="entry name" value="RNA_pol_sigma-70-like"/>
</dbReference>
<dbReference type="PANTHER" id="PTHR43133:SF8">
    <property type="entry name" value="RNA POLYMERASE SIGMA FACTOR HI_1459-RELATED"/>
    <property type="match status" value="1"/>
</dbReference>
<dbReference type="Pfam" id="PF04542">
    <property type="entry name" value="Sigma70_r2"/>
    <property type="match status" value="1"/>
</dbReference>
<sequence>MSLDIKDQYDKIHKYCYFKTKNCQLAEDLTQETFLKYFSQTSYIDRGKPLAYLYTIAKNLCIDTLKKPKIEALGEDTTTTDELTSIEISFVVRQAMDTLPKDLAEIVMLRVINELSMAEVCSITQLSRFVVYRKLKAALKQLKLILREEDLLE</sequence>
<dbReference type="STRING" id="1120976.SAMN03080606_02472"/>
<dbReference type="InterPro" id="IPR013324">
    <property type="entry name" value="RNA_pol_sigma_r3/r4-like"/>
</dbReference>
<proteinExistence type="inferred from homology"/>
<organism evidence="8 9">
    <name type="scientific">Alkaliphilus peptidifermentans DSM 18978</name>
    <dbReference type="NCBI Taxonomy" id="1120976"/>
    <lineage>
        <taxon>Bacteria</taxon>
        <taxon>Bacillati</taxon>
        <taxon>Bacillota</taxon>
        <taxon>Clostridia</taxon>
        <taxon>Peptostreptococcales</taxon>
        <taxon>Natronincolaceae</taxon>
        <taxon>Alkaliphilus</taxon>
    </lineage>
</organism>
<keyword evidence="9" id="KW-1185">Reference proteome</keyword>
<gene>
    <name evidence="8" type="ORF">SAMN03080606_02472</name>
</gene>
<dbReference type="InterPro" id="IPR007627">
    <property type="entry name" value="RNA_pol_sigma70_r2"/>
</dbReference>
<dbReference type="PANTHER" id="PTHR43133">
    <property type="entry name" value="RNA POLYMERASE ECF-TYPE SIGMA FACTO"/>
    <property type="match status" value="1"/>
</dbReference>
<evidence type="ECO:0000256" key="4">
    <source>
        <dbReference type="ARBA" id="ARBA00023125"/>
    </source>
</evidence>
<dbReference type="Gene3D" id="1.10.1740.10">
    <property type="match status" value="1"/>
</dbReference>
<keyword evidence="4" id="KW-0238">DNA-binding</keyword>
<dbReference type="InterPro" id="IPR013325">
    <property type="entry name" value="RNA_pol_sigma_r2"/>
</dbReference>
<dbReference type="GO" id="GO:0016987">
    <property type="term" value="F:sigma factor activity"/>
    <property type="evidence" value="ECO:0007669"/>
    <property type="project" value="UniProtKB-KW"/>
</dbReference>
<evidence type="ECO:0000313" key="8">
    <source>
        <dbReference type="EMBL" id="SCY78457.1"/>
    </source>
</evidence>
<evidence type="ECO:0000259" key="7">
    <source>
        <dbReference type="Pfam" id="PF08281"/>
    </source>
</evidence>
<dbReference type="InterPro" id="IPR013249">
    <property type="entry name" value="RNA_pol_sigma70_r4_t2"/>
</dbReference>
<dbReference type="OrthoDB" id="9789355at2"/>
<dbReference type="NCBIfam" id="TIGR02937">
    <property type="entry name" value="sigma70-ECF"/>
    <property type="match status" value="1"/>
</dbReference>
<evidence type="ECO:0000313" key="9">
    <source>
        <dbReference type="Proteomes" id="UP000198636"/>
    </source>
</evidence>
<keyword evidence="5" id="KW-0804">Transcription</keyword>
<dbReference type="GO" id="GO:0006352">
    <property type="term" value="P:DNA-templated transcription initiation"/>
    <property type="evidence" value="ECO:0007669"/>
    <property type="project" value="InterPro"/>
</dbReference>
<dbReference type="SUPFAM" id="SSF88946">
    <property type="entry name" value="Sigma2 domain of RNA polymerase sigma factors"/>
    <property type="match status" value="1"/>
</dbReference>
<comment type="similarity">
    <text evidence="1">Belongs to the sigma-70 factor family. ECF subfamily.</text>
</comment>
<dbReference type="InterPro" id="IPR036388">
    <property type="entry name" value="WH-like_DNA-bd_sf"/>
</dbReference>
<evidence type="ECO:0000256" key="2">
    <source>
        <dbReference type="ARBA" id="ARBA00023015"/>
    </source>
</evidence>
<keyword evidence="3" id="KW-0731">Sigma factor</keyword>
<evidence type="ECO:0000259" key="6">
    <source>
        <dbReference type="Pfam" id="PF04542"/>
    </source>
</evidence>
<dbReference type="Pfam" id="PF08281">
    <property type="entry name" value="Sigma70_r4_2"/>
    <property type="match status" value="1"/>
</dbReference>
<dbReference type="SUPFAM" id="SSF88659">
    <property type="entry name" value="Sigma3 and sigma4 domains of RNA polymerase sigma factors"/>
    <property type="match status" value="1"/>
</dbReference>
<dbReference type="Gene3D" id="1.10.10.10">
    <property type="entry name" value="Winged helix-like DNA-binding domain superfamily/Winged helix DNA-binding domain"/>
    <property type="match status" value="1"/>
</dbReference>
<evidence type="ECO:0000256" key="1">
    <source>
        <dbReference type="ARBA" id="ARBA00010641"/>
    </source>
</evidence>
<feature type="domain" description="RNA polymerase sigma factor 70 region 4 type 2" evidence="7">
    <location>
        <begin position="92"/>
        <end position="142"/>
    </location>
</feature>
<dbReference type="Proteomes" id="UP000198636">
    <property type="component" value="Unassembled WGS sequence"/>
</dbReference>
<protein>
    <submittedName>
        <fullName evidence="8">RNA polymerase sigma-70 factor, ECF subfamily</fullName>
    </submittedName>
</protein>
<evidence type="ECO:0000256" key="3">
    <source>
        <dbReference type="ARBA" id="ARBA00023082"/>
    </source>
</evidence>
<dbReference type="GO" id="GO:0003677">
    <property type="term" value="F:DNA binding"/>
    <property type="evidence" value="ECO:0007669"/>
    <property type="project" value="UniProtKB-KW"/>
</dbReference>
<reference evidence="8 9" key="1">
    <citation type="submission" date="2016-10" db="EMBL/GenBank/DDBJ databases">
        <authorList>
            <person name="de Groot N.N."/>
        </authorList>
    </citation>
    <scope>NUCLEOTIDE SEQUENCE [LARGE SCALE GENOMIC DNA]</scope>
    <source>
        <strain evidence="8 9">DSM 18978</strain>
    </source>
</reference>
<feature type="domain" description="RNA polymerase sigma-70 region 2" evidence="6">
    <location>
        <begin position="9"/>
        <end position="67"/>
    </location>
</feature>
<dbReference type="EMBL" id="FMUS01000016">
    <property type="protein sequence ID" value="SCY78457.1"/>
    <property type="molecule type" value="Genomic_DNA"/>
</dbReference>
<name>A0A1G5IR53_9FIRM</name>
<dbReference type="RefSeq" id="WP_091543825.1">
    <property type="nucleotide sequence ID" value="NZ_FMUS01000016.1"/>
</dbReference>
<dbReference type="AlphaFoldDB" id="A0A1G5IR53"/>
<accession>A0A1G5IR53</accession>
<keyword evidence="2" id="KW-0805">Transcription regulation</keyword>
<evidence type="ECO:0000256" key="5">
    <source>
        <dbReference type="ARBA" id="ARBA00023163"/>
    </source>
</evidence>
<dbReference type="InterPro" id="IPR014284">
    <property type="entry name" value="RNA_pol_sigma-70_dom"/>
</dbReference>